<reference evidence="2 3" key="1">
    <citation type="journal article" date="2024" name="G3 (Bethesda)">
        <title>Genome assembly of Hibiscus sabdariffa L. provides insights into metabolisms of medicinal natural products.</title>
        <authorList>
            <person name="Kim T."/>
        </authorList>
    </citation>
    <scope>NUCLEOTIDE SEQUENCE [LARGE SCALE GENOMIC DNA]</scope>
    <source>
        <strain evidence="2">TK-2024</strain>
        <tissue evidence="2">Old leaves</tissue>
    </source>
</reference>
<organism evidence="2 3">
    <name type="scientific">Hibiscus sabdariffa</name>
    <name type="common">roselle</name>
    <dbReference type="NCBI Taxonomy" id="183260"/>
    <lineage>
        <taxon>Eukaryota</taxon>
        <taxon>Viridiplantae</taxon>
        <taxon>Streptophyta</taxon>
        <taxon>Embryophyta</taxon>
        <taxon>Tracheophyta</taxon>
        <taxon>Spermatophyta</taxon>
        <taxon>Magnoliopsida</taxon>
        <taxon>eudicotyledons</taxon>
        <taxon>Gunneridae</taxon>
        <taxon>Pentapetalae</taxon>
        <taxon>rosids</taxon>
        <taxon>malvids</taxon>
        <taxon>Malvales</taxon>
        <taxon>Malvaceae</taxon>
        <taxon>Malvoideae</taxon>
        <taxon>Hibiscus</taxon>
    </lineage>
</organism>
<protein>
    <submittedName>
        <fullName evidence="2">Uncharacterized protein</fullName>
    </submittedName>
</protein>
<evidence type="ECO:0000256" key="1">
    <source>
        <dbReference type="SAM" id="MobiDB-lite"/>
    </source>
</evidence>
<proteinExistence type="predicted"/>
<dbReference type="EMBL" id="JBBPBN010000003">
    <property type="protein sequence ID" value="KAK9043438.1"/>
    <property type="molecule type" value="Genomic_DNA"/>
</dbReference>
<feature type="compositionally biased region" description="Basic and acidic residues" evidence="1">
    <location>
        <begin position="27"/>
        <end position="36"/>
    </location>
</feature>
<accession>A0ABR2U127</accession>
<comment type="caution">
    <text evidence="2">The sequence shown here is derived from an EMBL/GenBank/DDBJ whole genome shotgun (WGS) entry which is preliminary data.</text>
</comment>
<gene>
    <name evidence="2" type="ORF">V6N11_071782</name>
</gene>
<name>A0ABR2U127_9ROSI</name>
<dbReference type="Proteomes" id="UP001396334">
    <property type="component" value="Unassembled WGS sequence"/>
</dbReference>
<evidence type="ECO:0000313" key="3">
    <source>
        <dbReference type="Proteomes" id="UP001396334"/>
    </source>
</evidence>
<sequence length="82" mass="9097">MPPLGASNHEGATISCQAKPPTLASPKLDEVQEEFSKQLEETRKDFEEKLQTMGEAEGSFRLNAKDLSLVPNLEIPPKFKMP</sequence>
<keyword evidence="3" id="KW-1185">Reference proteome</keyword>
<feature type="region of interest" description="Disordered" evidence="1">
    <location>
        <begin position="1"/>
        <end position="36"/>
    </location>
</feature>
<evidence type="ECO:0000313" key="2">
    <source>
        <dbReference type="EMBL" id="KAK9043438.1"/>
    </source>
</evidence>